<accession>A0A172ZJL8</accession>
<reference evidence="1 2" key="2">
    <citation type="journal article" date="2016" name="Int. J. Syst. Evol. Microbiol.">
        <title>Paenibacillus bovis sp. nov., isolated from raw yak (Bos grunniens) milk.</title>
        <authorList>
            <person name="Gao C."/>
            <person name="Han J."/>
            <person name="Liu Z."/>
            <person name="Xu X."/>
            <person name="Hang F."/>
            <person name="Wu Z."/>
        </authorList>
    </citation>
    <scope>NUCLEOTIDE SEQUENCE [LARGE SCALE GENOMIC DNA]</scope>
    <source>
        <strain evidence="1 2">BD3526</strain>
    </source>
</reference>
<sequence>MAYQIRLETDDDFQDAMERQSVLRIFRGDDLIESSVKIVRFDENRIVVQADISDMKYYARQECEFFEQRQRR</sequence>
<keyword evidence="2" id="KW-1185">Reference proteome</keyword>
<reference evidence="2" key="1">
    <citation type="submission" date="2015-10" db="EMBL/GenBank/DDBJ databases">
        <title>Genome of Paenibacillus bovis sp. nov.</title>
        <authorList>
            <person name="Wu Z."/>
            <person name="Gao C."/>
            <person name="Liu Z."/>
            <person name="Zheng H."/>
        </authorList>
    </citation>
    <scope>NUCLEOTIDE SEQUENCE [LARGE SCALE GENOMIC DNA]</scope>
    <source>
        <strain evidence="2">BD3526</strain>
    </source>
</reference>
<proteinExistence type="predicted"/>
<dbReference type="EMBL" id="CP013023">
    <property type="protein sequence ID" value="ANF97320.1"/>
    <property type="molecule type" value="Genomic_DNA"/>
</dbReference>
<dbReference type="KEGG" id="pbv:AR543_15805"/>
<dbReference type="RefSeq" id="WP_060535433.1">
    <property type="nucleotide sequence ID" value="NZ_CP013023.1"/>
</dbReference>
<dbReference type="AlphaFoldDB" id="A0A172ZJL8"/>
<gene>
    <name evidence="1" type="ORF">AR543_15805</name>
</gene>
<organism evidence="1 2">
    <name type="scientific">Paenibacillus bovis</name>
    <dbReference type="NCBI Taxonomy" id="1616788"/>
    <lineage>
        <taxon>Bacteria</taxon>
        <taxon>Bacillati</taxon>
        <taxon>Bacillota</taxon>
        <taxon>Bacilli</taxon>
        <taxon>Bacillales</taxon>
        <taxon>Paenibacillaceae</taxon>
        <taxon>Paenibacillus</taxon>
    </lineage>
</organism>
<name>A0A172ZJL8_9BACL</name>
<evidence type="ECO:0000313" key="1">
    <source>
        <dbReference type="EMBL" id="ANF97320.1"/>
    </source>
</evidence>
<dbReference type="STRING" id="1616788.AR543_15805"/>
<dbReference type="OrthoDB" id="2638183at2"/>
<evidence type="ECO:0000313" key="2">
    <source>
        <dbReference type="Proteomes" id="UP000078148"/>
    </source>
</evidence>
<dbReference type="Proteomes" id="UP000078148">
    <property type="component" value="Chromosome"/>
</dbReference>
<protein>
    <submittedName>
        <fullName evidence="1">Uncharacterized protein</fullName>
    </submittedName>
</protein>